<proteinExistence type="predicted"/>
<feature type="compositionally biased region" description="Polar residues" evidence="1">
    <location>
        <begin position="395"/>
        <end position="408"/>
    </location>
</feature>
<dbReference type="STRING" id="1432307.W9CFQ5"/>
<reference evidence="2 3" key="1">
    <citation type="journal article" date="2014" name="Genome Announc.">
        <title>Draft genome sequence of Sclerotinia borealis, a psychrophilic plant pathogenic fungus.</title>
        <authorList>
            <person name="Mardanov A.V."/>
            <person name="Beletsky A.V."/>
            <person name="Kadnikov V.V."/>
            <person name="Ignatov A.N."/>
            <person name="Ravin N.V."/>
        </authorList>
    </citation>
    <scope>NUCLEOTIDE SEQUENCE [LARGE SCALE GENOMIC DNA]</scope>
    <source>
        <strain evidence="3">F-4157</strain>
    </source>
</reference>
<dbReference type="Proteomes" id="UP000019487">
    <property type="component" value="Unassembled WGS sequence"/>
</dbReference>
<feature type="region of interest" description="Disordered" evidence="1">
    <location>
        <begin position="390"/>
        <end position="410"/>
    </location>
</feature>
<organism evidence="2 3">
    <name type="scientific">Sclerotinia borealis (strain F-4128)</name>
    <dbReference type="NCBI Taxonomy" id="1432307"/>
    <lineage>
        <taxon>Eukaryota</taxon>
        <taxon>Fungi</taxon>
        <taxon>Dikarya</taxon>
        <taxon>Ascomycota</taxon>
        <taxon>Pezizomycotina</taxon>
        <taxon>Leotiomycetes</taxon>
        <taxon>Helotiales</taxon>
        <taxon>Sclerotiniaceae</taxon>
        <taxon>Sclerotinia</taxon>
    </lineage>
</organism>
<evidence type="ECO:0000256" key="1">
    <source>
        <dbReference type="SAM" id="MobiDB-lite"/>
    </source>
</evidence>
<dbReference type="OrthoDB" id="5428055at2759"/>
<evidence type="ECO:0000313" key="3">
    <source>
        <dbReference type="Proteomes" id="UP000019487"/>
    </source>
</evidence>
<protein>
    <submittedName>
        <fullName evidence="2">Uncharacterized protein</fullName>
    </submittedName>
</protein>
<evidence type="ECO:0000313" key="2">
    <source>
        <dbReference type="EMBL" id="ESZ93599.1"/>
    </source>
</evidence>
<keyword evidence="3" id="KW-1185">Reference proteome</keyword>
<name>W9CFQ5_SCLBF</name>
<dbReference type="EMBL" id="AYSA01000304">
    <property type="protein sequence ID" value="ESZ93599.1"/>
    <property type="molecule type" value="Genomic_DNA"/>
</dbReference>
<dbReference type="HOGENOM" id="CLU_535939_0_0_1"/>
<dbReference type="AlphaFoldDB" id="W9CFQ5"/>
<sequence>MDPEFYYPEDHKSCWAGDPYMLKQTKGYECQARTVSIRLLLPGFRHPWINREVPRCIPRFQFFELGDLDGGDNQAQGFKSARDLYVYLKESQGDGCSSPQIRRRLFVLEDIDPRFAEVLGVMLNVPAVFFVAHCNDYDNLSVVDNTYAKKNNSRYWKMPVPQRRVIPDTIQEGGPVQILTGNIVRRCIVRRWNMENLVANGIKSYHSHVSYWGQDHGEGSWTAILLVDPQRAYLLPEKQSSSNLAENVTYLENIVVNEPEILRTITHVMVDPLSTNLTSLNEKSIYDFLVKAHQSRDITYTNDPFSATICARNFICAVLEAWSALHSGMADKMSWENIDREDDSLEAMQQQDRRIIERYQKLIDQRHNIKVATWIVKKTRWAFRDNECNHYPGESENTTQARNTTQNERQGDTLKRLEENLTEIRLNISQHIDEYFQRAALSDSYASNILTLATNRQTTAANRQARSASQLTKIATRARNFFRSIGRFFADDGGAVGLGVVWGYFGGAEDAEGFCGGKSRFWYLGE</sequence>
<comment type="caution">
    <text evidence="2">The sequence shown here is derived from an EMBL/GenBank/DDBJ whole genome shotgun (WGS) entry which is preliminary data.</text>
</comment>
<gene>
    <name evidence="2" type="ORF">SBOR_6028</name>
</gene>
<accession>W9CFQ5</accession>